<dbReference type="InterPro" id="IPR013785">
    <property type="entry name" value="Aldolase_TIM"/>
</dbReference>
<sequence>MAGNKTYIVEHLDEELGPWSELEYIAIAKESQQAGSKFFLSSLPPAFKVPEALAAIPAFTAENRGVEELYEGQKSRVCLLDPAGKSDLAPEDGDKFDVFLFGGILGDDPPRDRTSELRKKGFEGRRLGPVQMTTDTAVRVTRLVVEGKTPLKDIEYLDHPELKFNEHESTEMPFRYVKGEDGKPIMPAVIKFIMAGLPPRININPPLVNSANPGATDLDQLRQLYEYPSTGAVTTRTSTLTGFPHDDAKHQWALFDPASHQQVHQNEAETSEKKPASLNTLGYSPHNFATYLSWLQQISDTVVKGEKSSKPFIVSVTGTAQEVVECYKILAETSTKLKFPVYLEINLSCPNIPDKPPPAYNSTMLLEYLAEIQQVLDTPSVPRIPFGLKTPPYTHSTEYSELFKALKYSAMAAGGVSPLSFITSTNTLGSCLMVSFWTHDPVLPGTGIGGMAGPPLHPLALGNVATIRRLLDESKESTGHVQIIGVGGVQDADGYERMKSVGASVVGVGTGLLAKGVGVFGAIEESLKGKWQSAAEQNWSVVLDY</sequence>
<protein>
    <recommendedName>
        <fullName evidence="2">Dihydroorotate dehydrogenase (fumarate)</fullName>
    </recommendedName>
</protein>
<dbReference type="InterPro" id="IPR005720">
    <property type="entry name" value="Dihydroorotate_DH_cat"/>
</dbReference>
<evidence type="ECO:0000259" key="5">
    <source>
        <dbReference type="Pfam" id="PF01180"/>
    </source>
</evidence>
<dbReference type="AlphaFoldDB" id="A0AAN6X0A0"/>
<dbReference type="GO" id="GO:0005737">
    <property type="term" value="C:cytoplasm"/>
    <property type="evidence" value="ECO:0007669"/>
    <property type="project" value="InterPro"/>
</dbReference>
<dbReference type="PANTHER" id="PTHR35517">
    <property type="entry name" value="PROTEIN ARGININE N-METHYLTRANSFERASE SFM1"/>
    <property type="match status" value="1"/>
</dbReference>
<proteinExistence type="inferred from homology"/>
<dbReference type="CDD" id="cd04741">
    <property type="entry name" value="DHOD_1A_like"/>
    <property type="match status" value="1"/>
</dbReference>
<dbReference type="InterPro" id="IPR033886">
    <property type="entry name" value="DHOD_1A"/>
</dbReference>
<dbReference type="EMBL" id="MU864359">
    <property type="protein sequence ID" value="KAK4191505.1"/>
    <property type="molecule type" value="Genomic_DNA"/>
</dbReference>
<dbReference type="PANTHER" id="PTHR35517:SF1">
    <property type="entry name" value="PROTEIN ARGININE N-METHYLTRANSFERASE SFM1"/>
    <property type="match status" value="1"/>
</dbReference>
<gene>
    <name evidence="6" type="ORF">QBC35DRAFT_512601</name>
</gene>
<dbReference type="InterPro" id="IPR023359">
    <property type="entry name" value="Dihydro_DH_chainA_dom2"/>
</dbReference>
<feature type="domain" description="Dihydroorotate dehydrogenase catalytic" evidence="5">
    <location>
        <begin position="274"/>
        <end position="528"/>
    </location>
</feature>
<comment type="similarity">
    <text evidence="1">Belongs to the dihydroorotate dehydrogenase family. Type 1 subfamily.</text>
</comment>
<dbReference type="GO" id="GO:0004152">
    <property type="term" value="F:dihydroorotate dehydrogenase activity"/>
    <property type="evidence" value="ECO:0007669"/>
    <property type="project" value="InterPro"/>
</dbReference>
<dbReference type="InterPro" id="IPR007364">
    <property type="entry name" value="SFM1-like"/>
</dbReference>
<dbReference type="Gene3D" id="3.20.20.70">
    <property type="entry name" value="Aldolase class I"/>
    <property type="match status" value="1"/>
</dbReference>
<comment type="caution">
    <text evidence="6">The sequence shown here is derived from an EMBL/GenBank/DDBJ whole genome shotgun (WGS) entry which is preliminary data.</text>
</comment>
<dbReference type="Proteomes" id="UP001302126">
    <property type="component" value="Unassembled WGS sequence"/>
</dbReference>
<evidence type="ECO:0000256" key="3">
    <source>
        <dbReference type="ARBA" id="ARBA00022490"/>
    </source>
</evidence>
<dbReference type="GO" id="GO:0006221">
    <property type="term" value="P:pyrimidine nucleotide biosynthetic process"/>
    <property type="evidence" value="ECO:0007669"/>
    <property type="project" value="InterPro"/>
</dbReference>
<accession>A0AAN6X0A0</accession>
<reference evidence="6" key="1">
    <citation type="journal article" date="2023" name="Mol. Phylogenet. Evol.">
        <title>Genome-scale phylogeny and comparative genomics of the fungal order Sordariales.</title>
        <authorList>
            <person name="Hensen N."/>
            <person name="Bonometti L."/>
            <person name="Westerberg I."/>
            <person name="Brannstrom I.O."/>
            <person name="Guillou S."/>
            <person name="Cros-Aarteil S."/>
            <person name="Calhoun S."/>
            <person name="Haridas S."/>
            <person name="Kuo A."/>
            <person name="Mondo S."/>
            <person name="Pangilinan J."/>
            <person name="Riley R."/>
            <person name="LaButti K."/>
            <person name="Andreopoulos B."/>
            <person name="Lipzen A."/>
            <person name="Chen C."/>
            <person name="Yan M."/>
            <person name="Daum C."/>
            <person name="Ng V."/>
            <person name="Clum A."/>
            <person name="Steindorff A."/>
            <person name="Ohm R.A."/>
            <person name="Martin F."/>
            <person name="Silar P."/>
            <person name="Natvig D.O."/>
            <person name="Lalanne C."/>
            <person name="Gautier V."/>
            <person name="Ament-Velasquez S.L."/>
            <person name="Kruys A."/>
            <person name="Hutchinson M.I."/>
            <person name="Powell A.J."/>
            <person name="Barry K."/>
            <person name="Miller A.N."/>
            <person name="Grigoriev I.V."/>
            <person name="Debuchy R."/>
            <person name="Gladieux P."/>
            <person name="Hiltunen Thoren M."/>
            <person name="Johannesson H."/>
        </authorList>
    </citation>
    <scope>NUCLEOTIDE SEQUENCE</scope>
    <source>
        <strain evidence="6">PSN309</strain>
    </source>
</reference>
<evidence type="ECO:0000256" key="4">
    <source>
        <dbReference type="ARBA" id="ARBA00023002"/>
    </source>
</evidence>
<keyword evidence="3" id="KW-0963">Cytoplasm</keyword>
<dbReference type="Gene3D" id="2.30.26.10">
    <property type="entry name" value="Dihydroorotate Dehydrogenase A, chain A, domain 2"/>
    <property type="match status" value="1"/>
</dbReference>
<reference evidence="6" key="2">
    <citation type="submission" date="2023-05" db="EMBL/GenBank/DDBJ databases">
        <authorList>
            <consortium name="Lawrence Berkeley National Laboratory"/>
            <person name="Steindorff A."/>
            <person name="Hensen N."/>
            <person name="Bonometti L."/>
            <person name="Westerberg I."/>
            <person name="Brannstrom I.O."/>
            <person name="Guillou S."/>
            <person name="Cros-Aarteil S."/>
            <person name="Calhoun S."/>
            <person name="Haridas S."/>
            <person name="Kuo A."/>
            <person name="Mondo S."/>
            <person name="Pangilinan J."/>
            <person name="Riley R."/>
            <person name="Labutti K."/>
            <person name="Andreopoulos B."/>
            <person name="Lipzen A."/>
            <person name="Chen C."/>
            <person name="Yanf M."/>
            <person name="Daum C."/>
            <person name="Ng V."/>
            <person name="Clum A."/>
            <person name="Ohm R."/>
            <person name="Martin F."/>
            <person name="Silar P."/>
            <person name="Natvig D."/>
            <person name="Lalanne C."/>
            <person name="Gautier V."/>
            <person name="Ament-Velasquez S.L."/>
            <person name="Kruys A."/>
            <person name="Hutchinson M.I."/>
            <person name="Powell A.J."/>
            <person name="Barry K."/>
            <person name="Miller A.N."/>
            <person name="Grigoriev I.V."/>
            <person name="Debuchy R."/>
            <person name="Gladieux P."/>
            <person name="Thoren M.H."/>
            <person name="Johannesson H."/>
        </authorList>
    </citation>
    <scope>NUCLEOTIDE SEQUENCE</scope>
    <source>
        <strain evidence="6">PSN309</strain>
    </source>
</reference>
<dbReference type="Pfam" id="PF01180">
    <property type="entry name" value="DHO_dh"/>
    <property type="match status" value="1"/>
</dbReference>
<keyword evidence="7" id="KW-1185">Reference proteome</keyword>
<evidence type="ECO:0000313" key="7">
    <source>
        <dbReference type="Proteomes" id="UP001302126"/>
    </source>
</evidence>
<organism evidence="6 7">
    <name type="scientific">Podospora australis</name>
    <dbReference type="NCBI Taxonomy" id="1536484"/>
    <lineage>
        <taxon>Eukaryota</taxon>
        <taxon>Fungi</taxon>
        <taxon>Dikarya</taxon>
        <taxon>Ascomycota</taxon>
        <taxon>Pezizomycotina</taxon>
        <taxon>Sordariomycetes</taxon>
        <taxon>Sordariomycetidae</taxon>
        <taxon>Sordariales</taxon>
        <taxon>Podosporaceae</taxon>
        <taxon>Podospora</taxon>
    </lineage>
</organism>
<dbReference type="SUPFAM" id="SSF51395">
    <property type="entry name" value="FMN-linked oxidoreductases"/>
    <property type="match status" value="1"/>
</dbReference>
<name>A0AAN6X0A0_9PEZI</name>
<keyword evidence="4" id="KW-0560">Oxidoreductase</keyword>
<dbReference type="GO" id="GO:0035241">
    <property type="term" value="F:protein-arginine omega-N monomethyltransferase activity"/>
    <property type="evidence" value="ECO:0007669"/>
    <property type="project" value="TreeGrafter"/>
</dbReference>
<evidence type="ECO:0000256" key="1">
    <source>
        <dbReference type="ARBA" id="ARBA00008008"/>
    </source>
</evidence>
<dbReference type="CDD" id="cd18090">
    <property type="entry name" value="Arginine_MT_Sfm1"/>
    <property type="match status" value="1"/>
</dbReference>
<dbReference type="Pfam" id="PF04252">
    <property type="entry name" value="SFM1-like"/>
    <property type="match status" value="1"/>
</dbReference>
<evidence type="ECO:0000313" key="6">
    <source>
        <dbReference type="EMBL" id="KAK4191505.1"/>
    </source>
</evidence>
<evidence type="ECO:0000256" key="2">
    <source>
        <dbReference type="ARBA" id="ARBA00021374"/>
    </source>
</evidence>